<dbReference type="InterPro" id="IPR002078">
    <property type="entry name" value="Sigma_54_int"/>
</dbReference>
<dbReference type="PROSITE" id="PS50045">
    <property type="entry name" value="SIGMA54_INTERACT_4"/>
    <property type="match status" value="1"/>
</dbReference>
<dbReference type="Pfam" id="PF25601">
    <property type="entry name" value="AAA_lid_14"/>
    <property type="match status" value="1"/>
</dbReference>
<dbReference type="InterPro" id="IPR002197">
    <property type="entry name" value="HTH_Fis"/>
</dbReference>
<dbReference type="PROSITE" id="PS00676">
    <property type="entry name" value="SIGMA54_INTERACT_2"/>
    <property type="match status" value="1"/>
</dbReference>
<dbReference type="InterPro" id="IPR009057">
    <property type="entry name" value="Homeodomain-like_sf"/>
</dbReference>
<evidence type="ECO:0000256" key="5">
    <source>
        <dbReference type="SAM" id="MobiDB-lite"/>
    </source>
</evidence>
<evidence type="ECO:0000313" key="9">
    <source>
        <dbReference type="Proteomes" id="UP000238348"/>
    </source>
</evidence>
<evidence type="ECO:0000313" key="8">
    <source>
        <dbReference type="EMBL" id="AUX45894.1"/>
    </source>
</evidence>
<dbReference type="Pfam" id="PF02954">
    <property type="entry name" value="HTH_8"/>
    <property type="match status" value="1"/>
</dbReference>
<dbReference type="RefSeq" id="WP_159397655.1">
    <property type="nucleotide sequence ID" value="NZ_CP012673.1"/>
</dbReference>
<dbReference type="CDD" id="cd00060">
    <property type="entry name" value="FHA"/>
    <property type="match status" value="1"/>
</dbReference>
<protein>
    <recommendedName>
        <fullName evidence="10">Fis family transcriptional regulator</fullName>
    </recommendedName>
</protein>
<dbReference type="Pfam" id="PF00498">
    <property type="entry name" value="FHA"/>
    <property type="match status" value="1"/>
</dbReference>
<dbReference type="Gene3D" id="1.10.8.60">
    <property type="match status" value="1"/>
</dbReference>
<dbReference type="Pfam" id="PF00158">
    <property type="entry name" value="Sigma54_activat"/>
    <property type="match status" value="1"/>
</dbReference>
<dbReference type="InterPro" id="IPR058031">
    <property type="entry name" value="AAA_lid_NorR"/>
</dbReference>
<dbReference type="Gene3D" id="3.40.50.300">
    <property type="entry name" value="P-loop containing nucleotide triphosphate hydrolases"/>
    <property type="match status" value="1"/>
</dbReference>
<dbReference type="SUPFAM" id="SSF49879">
    <property type="entry name" value="SMAD/FHA domain"/>
    <property type="match status" value="1"/>
</dbReference>
<keyword evidence="1" id="KW-0547">Nucleotide-binding</keyword>
<evidence type="ECO:0000259" key="7">
    <source>
        <dbReference type="PROSITE" id="PS50045"/>
    </source>
</evidence>
<evidence type="ECO:0000256" key="2">
    <source>
        <dbReference type="ARBA" id="ARBA00022840"/>
    </source>
</evidence>
<dbReference type="InterPro" id="IPR025943">
    <property type="entry name" value="Sigma_54_int_dom_ATP-bd_2"/>
</dbReference>
<keyword evidence="2" id="KW-0067">ATP-binding</keyword>
<keyword evidence="3" id="KW-0805">Transcription regulation</keyword>
<feature type="compositionally biased region" description="Basic and acidic residues" evidence="5">
    <location>
        <begin position="1"/>
        <end position="15"/>
    </location>
</feature>
<feature type="region of interest" description="Disordered" evidence="5">
    <location>
        <begin position="1"/>
        <end position="33"/>
    </location>
</feature>
<dbReference type="InterPro" id="IPR025662">
    <property type="entry name" value="Sigma_54_int_dom_ATP-bd_1"/>
</dbReference>
<dbReference type="OrthoDB" id="5485507at2"/>
<dbReference type="SUPFAM" id="SSF52540">
    <property type="entry name" value="P-loop containing nucleoside triphosphate hydrolases"/>
    <property type="match status" value="1"/>
</dbReference>
<reference evidence="8 9" key="1">
    <citation type="submission" date="2015-09" db="EMBL/GenBank/DDBJ databases">
        <title>Sorangium comparison.</title>
        <authorList>
            <person name="Zaburannyi N."/>
            <person name="Bunk B."/>
            <person name="Overmann J."/>
            <person name="Mueller R."/>
        </authorList>
    </citation>
    <scope>NUCLEOTIDE SEQUENCE [LARGE SCALE GENOMIC DNA]</scope>
    <source>
        <strain evidence="8 9">So ce26</strain>
    </source>
</reference>
<dbReference type="AlphaFoldDB" id="A0A2L0F2T9"/>
<dbReference type="Proteomes" id="UP000238348">
    <property type="component" value="Chromosome"/>
</dbReference>
<dbReference type="CDD" id="cd00009">
    <property type="entry name" value="AAA"/>
    <property type="match status" value="1"/>
</dbReference>
<dbReference type="InterPro" id="IPR027417">
    <property type="entry name" value="P-loop_NTPase"/>
</dbReference>
<accession>A0A2L0F2T9</accession>
<evidence type="ECO:0000259" key="6">
    <source>
        <dbReference type="PROSITE" id="PS50006"/>
    </source>
</evidence>
<proteinExistence type="predicted"/>
<dbReference type="InterPro" id="IPR000253">
    <property type="entry name" value="FHA_dom"/>
</dbReference>
<sequence>MDDQRHDDGRNDTSTEKLPGGADGPPARPRPRGVSVLFFHRGGVEAMRLDPGQPGMVVGRRAPADLYIPDKRISHLHARFTLVGDHVLVEDLDSTNGTWVKGERITAPTMLAPGADAILGDVSAHVVAIGLIATPAVLDEATFHRELDAECTRAQCLRRSFAVLAVHPGEAEAAHAKTGEWAIHLPANLRPVDRVSMWRDTALILVPEADTKDAIKIGHAVASGGGNQSGVRRVGVAVYRENGSSPQKLIDEACSAADLATAERPVFVASPNCTAALDDRPIFGLAQQRVVTEAKKAASTNLSVLLLGESGTGKEVLARFIHDHSTRRDKPFMPVNCGAIPGNLIESTFFGHEKGAFTGAVQQKQGFFQAAHEGTLFLDEIGELEPEAQKRLLRVLEARTVSPVGSTKEIPVDVRIIAATNRNIDAMLKEGSFREDLYYRLDISLRIPPLRDRLDEIEQLVHRFIQEERTSVRDITPEAMALLCAYRWPGNVRELRREIRRAVAMAEGELIQPEDLSSHLHLADPQAAVADNATAAPSRSDPEKPPAGPDLRSQLAQLERQRIETALREEKTKPKAAARLGISPRTLSRKITELGIRPPKR</sequence>
<evidence type="ECO:0000256" key="4">
    <source>
        <dbReference type="ARBA" id="ARBA00023163"/>
    </source>
</evidence>
<dbReference type="SMART" id="SM00240">
    <property type="entry name" value="FHA"/>
    <property type="match status" value="1"/>
</dbReference>
<dbReference type="Gene3D" id="1.10.10.60">
    <property type="entry name" value="Homeodomain-like"/>
    <property type="match status" value="1"/>
</dbReference>
<feature type="domain" description="FHA" evidence="6">
    <location>
        <begin position="56"/>
        <end position="105"/>
    </location>
</feature>
<dbReference type="EMBL" id="CP012673">
    <property type="protein sequence ID" value="AUX45894.1"/>
    <property type="molecule type" value="Genomic_DNA"/>
</dbReference>
<dbReference type="FunFam" id="3.40.50.300:FF:000006">
    <property type="entry name" value="DNA-binding transcriptional regulator NtrC"/>
    <property type="match status" value="1"/>
</dbReference>
<feature type="domain" description="Sigma-54 factor interaction" evidence="7">
    <location>
        <begin position="286"/>
        <end position="504"/>
    </location>
</feature>
<feature type="region of interest" description="Disordered" evidence="5">
    <location>
        <begin position="566"/>
        <end position="601"/>
    </location>
</feature>
<evidence type="ECO:0000256" key="1">
    <source>
        <dbReference type="ARBA" id="ARBA00022741"/>
    </source>
</evidence>
<name>A0A2L0F2T9_SORCE</name>
<dbReference type="Gene3D" id="2.60.200.20">
    <property type="match status" value="1"/>
</dbReference>
<dbReference type="SMART" id="SM00382">
    <property type="entry name" value="AAA"/>
    <property type="match status" value="1"/>
</dbReference>
<dbReference type="GO" id="GO:0005524">
    <property type="term" value="F:ATP binding"/>
    <property type="evidence" value="ECO:0007669"/>
    <property type="project" value="UniProtKB-KW"/>
</dbReference>
<organism evidence="8 9">
    <name type="scientific">Sorangium cellulosum</name>
    <name type="common">Polyangium cellulosum</name>
    <dbReference type="NCBI Taxonomy" id="56"/>
    <lineage>
        <taxon>Bacteria</taxon>
        <taxon>Pseudomonadati</taxon>
        <taxon>Myxococcota</taxon>
        <taxon>Polyangia</taxon>
        <taxon>Polyangiales</taxon>
        <taxon>Polyangiaceae</taxon>
        <taxon>Sorangium</taxon>
    </lineage>
</organism>
<dbReference type="GO" id="GO:0006355">
    <property type="term" value="P:regulation of DNA-templated transcription"/>
    <property type="evidence" value="ECO:0007669"/>
    <property type="project" value="InterPro"/>
</dbReference>
<gene>
    <name evidence="8" type="ORF">SOCE26_073940</name>
</gene>
<dbReference type="GO" id="GO:0043565">
    <property type="term" value="F:sequence-specific DNA binding"/>
    <property type="evidence" value="ECO:0007669"/>
    <property type="project" value="InterPro"/>
</dbReference>
<keyword evidence="4" id="KW-0804">Transcription</keyword>
<dbReference type="InterPro" id="IPR008984">
    <property type="entry name" value="SMAD_FHA_dom_sf"/>
</dbReference>
<dbReference type="PROSITE" id="PS50006">
    <property type="entry name" value="FHA_DOMAIN"/>
    <property type="match status" value="1"/>
</dbReference>
<dbReference type="SUPFAM" id="SSF46689">
    <property type="entry name" value="Homeodomain-like"/>
    <property type="match status" value="1"/>
</dbReference>
<feature type="region of interest" description="Disordered" evidence="5">
    <location>
        <begin position="530"/>
        <end position="552"/>
    </location>
</feature>
<dbReference type="PROSITE" id="PS00675">
    <property type="entry name" value="SIGMA54_INTERACT_1"/>
    <property type="match status" value="1"/>
</dbReference>
<evidence type="ECO:0000256" key="3">
    <source>
        <dbReference type="ARBA" id="ARBA00023015"/>
    </source>
</evidence>
<evidence type="ECO:0008006" key="10">
    <source>
        <dbReference type="Google" id="ProtNLM"/>
    </source>
</evidence>
<dbReference type="PANTHER" id="PTHR32071">
    <property type="entry name" value="TRANSCRIPTIONAL REGULATORY PROTEIN"/>
    <property type="match status" value="1"/>
</dbReference>
<dbReference type="InterPro" id="IPR003593">
    <property type="entry name" value="AAA+_ATPase"/>
</dbReference>